<evidence type="ECO:0000313" key="1">
    <source>
        <dbReference type="EMBL" id="MDT0464926.1"/>
    </source>
</evidence>
<dbReference type="RefSeq" id="WP_311696391.1">
    <property type="nucleotide sequence ID" value="NZ_JAVREY010000019.1"/>
</dbReference>
<dbReference type="Proteomes" id="UP001183809">
    <property type="component" value="Unassembled WGS sequence"/>
</dbReference>
<comment type="caution">
    <text evidence="1">The sequence shown here is derived from an EMBL/GenBank/DDBJ whole genome shotgun (WGS) entry which is preliminary data.</text>
</comment>
<keyword evidence="2" id="KW-1185">Reference proteome</keyword>
<sequence length="111" mass="12044">MVTVRLRNVHDAVVPLQKCLQLRVERESEARFERLDLLDGGGGTQGGVVDGTVHGQPGREAVPRRFERGDVVSGHAMTLDPGTGNPPAAGWNGLRLYGVPGVSRFSNQWWA</sequence>
<reference evidence="2" key="1">
    <citation type="submission" date="2023-07" db="EMBL/GenBank/DDBJ databases">
        <title>30 novel species of actinomycetes from the DSMZ collection.</title>
        <authorList>
            <person name="Nouioui I."/>
        </authorList>
    </citation>
    <scope>NUCLEOTIDE SEQUENCE [LARGE SCALE GENOMIC DNA]</scope>
    <source>
        <strain evidence="2">DSM 41699</strain>
    </source>
</reference>
<gene>
    <name evidence="1" type="ORF">RM764_18250</name>
</gene>
<accession>A0ABU2TVT1</accession>
<evidence type="ECO:0000313" key="2">
    <source>
        <dbReference type="Proteomes" id="UP001183809"/>
    </source>
</evidence>
<proteinExistence type="predicted"/>
<name>A0ABU2TVT1_9ACTN</name>
<organism evidence="1 2">
    <name type="scientific">Streptomyces gibsoniae</name>
    <dbReference type="NCBI Taxonomy" id="3075529"/>
    <lineage>
        <taxon>Bacteria</taxon>
        <taxon>Bacillati</taxon>
        <taxon>Actinomycetota</taxon>
        <taxon>Actinomycetes</taxon>
        <taxon>Kitasatosporales</taxon>
        <taxon>Streptomycetaceae</taxon>
        <taxon>Streptomyces</taxon>
    </lineage>
</organism>
<protein>
    <submittedName>
        <fullName evidence="1">Uncharacterized protein</fullName>
    </submittedName>
</protein>
<dbReference type="EMBL" id="JAVREY010000019">
    <property type="protein sequence ID" value="MDT0464926.1"/>
    <property type="molecule type" value="Genomic_DNA"/>
</dbReference>